<dbReference type="SUPFAM" id="SSF51735">
    <property type="entry name" value="NAD(P)-binding Rossmann-fold domains"/>
    <property type="match status" value="1"/>
</dbReference>
<dbReference type="AlphaFoldDB" id="A0AA86APW7"/>
<dbReference type="Gene3D" id="3.40.50.720">
    <property type="entry name" value="NAD(P)-binding Rossmann-like Domain"/>
    <property type="match status" value="1"/>
</dbReference>
<organism evidence="2 3">
    <name type="scientific">Sulfurospirillum multivorans (strain DM 12446 / JCM 15788 / NBRC 109480)</name>
    <dbReference type="NCBI Taxonomy" id="1150621"/>
    <lineage>
        <taxon>Bacteria</taxon>
        <taxon>Pseudomonadati</taxon>
        <taxon>Campylobacterota</taxon>
        <taxon>Epsilonproteobacteria</taxon>
        <taxon>Campylobacterales</taxon>
        <taxon>Sulfurospirillaceae</taxon>
        <taxon>Sulfurospirillum</taxon>
    </lineage>
</organism>
<gene>
    <name evidence="2" type="ORF">SMUL_2467</name>
</gene>
<evidence type="ECO:0000313" key="3">
    <source>
        <dbReference type="Proteomes" id="UP000019322"/>
    </source>
</evidence>
<feature type="domain" description="NAD-dependent epimerase/dehydratase" evidence="1">
    <location>
        <begin position="39"/>
        <end position="197"/>
    </location>
</feature>
<dbReference type="Proteomes" id="UP000019322">
    <property type="component" value="Chromosome"/>
</dbReference>
<name>A0AA86APW7_SULMK</name>
<protein>
    <submittedName>
        <fullName evidence="2">UDP-glucose 4-epimerase</fullName>
        <ecNumber evidence="2">5.1.3.2</ecNumber>
    </submittedName>
</protein>
<dbReference type="KEGG" id="smul:SMUL_2467"/>
<dbReference type="EMBL" id="CP007201">
    <property type="protein sequence ID" value="AHJ13712.1"/>
    <property type="molecule type" value="Genomic_DNA"/>
</dbReference>
<dbReference type="InterPro" id="IPR036291">
    <property type="entry name" value="NAD(P)-bd_dom_sf"/>
</dbReference>
<reference evidence="2 3" key="1">
    <citation type="journal article" date="2014" name="Environ. Microbiol.">
        <title>Insights into organohalide respiration and the versatile catabolism of Sulfurospirillum multivorans gained from comparative genomics and physiological studies.</title>
        <authorList>
            <person name="Goris T."/>
            <person name="Schubert T."/>
            <person name="Gadkari J."/>
            <person name="Wubet T."/>
            <person name="Tarkka M."/>
            <person name="Buscot F."/>
            <person name="Adrian L."/>
            <person name="Diekert G."/>
        </authorList>
    </citation>
    <scope>NUCLEOTIDE SEQUENCE [LARGE SCALE GENOMIC DNA]</scope>
    <source>
        <strain evidence="3">DM 12446 / JCM 15788 / NBRC 109480</strain>
    </source>
</reference>
<evidence type="ECO:0000259" key="1">
    <source>
        <dbReference type="Pfam" id="PF01370"/>
    </source>
</evidence>
<dbReference type="EC" id="5.1.3.2" evidence="2"/>
<dbReference type="RefSeq" id="WP_025345554.1">
    <property type="nucleotide sequence ID" value="NZ_CP007201.1"/>
</dbReference>
<dbReference type="InterPro" id="IPR001509">
    <property type="entry name" value="Epimerase_deHydtase"/>
</dbReference>
<accession>A0AA86APW7</accession>
<dbReference type="GO" id="GO:0003978">
    <property type="term" value="F:UDP-glucose 4-epimerase activity"/>
    <property type="evidence" value="ECO:0007669"/>
    <property type="project" value="UniProtKB-EC"/>
</dbReference>
<evidence type="ECO:0000313" key="2">
    <source>
        <dbReference type="EMBL" id="AHJ13712.1"/>
    </source>
</evidence>
<dbReference type="PANTHER" id="PTHR43245:SF58">
    <property type="entry name" value="BLL5923 PROTEIN"/>
    <property type="match status" value="1"/>
</dbReference>
<sequence>MNLILTGARGFIGSYFQKQYASKYAIQPFSFVNDEVETLHVNDVEIVIHLSALVHQMGGASDMAYEKVNVDQTLQLAHKAKENGVKQFIFMSTVKVYGEESAIAYTETSPCFPEDAYGRTKLKAEQELQKLADENFVVSIIRTPIVYGSGVKANMHNLIKLIDTMPLLPLDGIDNKRSLVFIGNLCALLDTIIDQCKGGIFLAGDDVPLSTTELIQELAKAKKKKLFLIQLPLFARFLKWVKPSFYKRLFESLAVDNSRTKEVLHFKNPYSTQEGIAMMIQGTVQ</sequence>
<dbReference type="PANTHER" id="PTHR43245">
    <property type="entry name" value="BIFUNCTIONAL POLYMYXIN RESISTANCE PROTEIN ARNA"/>
    <property type="match status" value="1"/>
</dbReference>
<dbReference type="Pfam" id="PF01370">
    <property type="entry name" value="Epimerase"/>
    <property type="match status" value="1"/>
</dbReference>
<keyword evidence="2" id="KW-0413">Isomerase</keyword>
<dbReference type="InterPro" id="IPR050177">
    <property type="entry name" value="Lipid_A_modif_metabolic_enz"/>
</dbReference>
<proteinExistence type="predicted"/>